<protein>
    <recommendedName>
        <fullName evidence="7">Cardiolipin synthase N-terminal domain-containing protein</fullName>
    </recommendedName>
</protein>
<accession>A0ABP8NM71</accession>
<feature type="domain" description="Cardiolipin synthase N-terminal" evidence="7">
    <location>
        <begin position="24"/>
        <end position="67"/>
    </location>
</feature>
<evidence type="ECO:0000256" key="4">
    <source>
        <dbReference type="ARBA" id="ARBA00022989"/>
    </source>
</evidence>
<comment type="subcellular location">
    <subcellularLocation>
        <location evidence="1">Cell membrane</location>
        <topology evidence="1">Multi-pass membrane protein</topology>
    </subcellularLocation>
</comment>
<keyword evidence="5 6" id="KW-0472">Membrane</keyword>
<proteinExistence type="predicted"/>
<keyword evidence="9" id="KW-1185">Reference proteome</keyword>
<evidence type="ECO:0000256" key="3">
    <source>
        <dbReference type="ARBA" id="ARBA00022692"/>
    </source>
</evidence>
<evidence type="ECO:0000259" key="7">
    <source>
        <dbReference type="Pfam" id="PF13396"/>
    </source>
</evidence>
<dbReference type="Proteomes" id="UP001501175">
    <property type="component" value="Unassembled WGS sequence"/>
</dbReference>
<evidence type="ECO:0000256" key="1">
    <source>
        <dbReference type="ARBA" id="ARBA00004651"/>
    </source>
</evidence>
<dbReference type="RefSeq" id="WP_345248826.1">
    <property type="nucleotide sequence ID" value="NZ_BAABHD010000083.1"/>
</dbReference>
<keyword evidence="4 6" id="KW-1133">Transmembrane helix</keyword>
<reference evidence="9" key="1">
    <citation type="journal article" date="2019" name="Int. J. Syst. Evol. Microbiol.">
        <title>The Global Catalogue of Microorganisms (GCM) 10K type strain sequencing project: providing services to taxonomists for standard genome sequencing and annotation.</title>
        <authorList>
            <consortium name="The Broad Institute Genomics Platform"/>
            <consortium name="The Broad Institute Genome Sequencing Center for Infectious Disease"/>
            <person name="Wu L."/>
            <person name="Ma J."/>
        </authorList>
    </citation>
    <scope>NUCLEOTIDE SEQUENCE [LARGE SCALE GENOMIC DNA]</scope>
    <source>
        <strain evidence="9">JCM 17927</strain>
    </source>
</reference>
<keyword evidence="2" id="KW-1003">Cell membrane</keyword>
<gene>
    <name evidence="8" type="ORF">GCM10023189_52980</name>
</gene>
<keyword evidence="3 6" id="KW-0812">Transmembrane</keyword>
<name>A0ABP8NM71_9BACT</name>
<evidence type="ECO:0000256" key="2">
    <source>
        <dbReference type="ARBA" id="ARBA00022475"/>
    </source>
</evidence>
<evidence type="ECO:0000313" key="8">
    <source>
        <dbReference type="EMBL" id="GAA4468151.1"/>
    </source>
</evidence>
<sequence length="72" mass="8166">MQLFIGIGGPEILLGLLLLGLVIILPLIAVIDVLRSKFRSDTDKIIWLLVILFLPFFGSILYFIIGRKQRIE</sequence>
<evidence type="ECO:0000256" key="5">
    <source>
        <dbReference type="ARBA" id="ARBA00023136"/>
    </source>
</evidence>
<evidence type="ECO:0000256" key="6">
    <source>
        <dbReference type="SAM" id="Phobius"/>
    </source>
</evidence>
<evidence type="ECO:0000313" key="9">
    <source>
        <dbReference type="Proteomes" id="UP001501175"/>
    </source>
</evidence>
<comment type="caution">
    <text evidence="8">The sequence shown here is derived from an EMBL/GenBank/DDBJ whole genome shotgun (WGS) entry which is preliminary data.</text>
</comment>
<feature type="transmembrane region" description="Helical" evidence="6">
    <location>
        <begin position="12"/>
        <end position="34"/>
    </location>
</feature>
<dbReference type="Pfam" id="PF13396">
    <property type="entry name" value="PLDc_N"/>
    <property type="match status" value="1"/>
</dbReference>
<feature type="transmembrane region" description="Helical" evidence="6">
    <location>
        <begin position="46"/>
        <end position="65"/>
    </location>
</feature>
<dbReference type="EMBL" id="BAABHD010000083">
    <property type="protein sequence ID" value="GAA4468151.1"/>
    <property type="molecule type" value="Genomic_DNA"/>
</dbReference>
<organism evidence="8 9">
    <name type="scientific">Nibrella saemangeumensis</name>
    <dbReference type="NCBI Taxonomy" id="1084526"/>
    <lineage>
        <taxon>Bacteria</taxon>
        <taxon>Pseudomonadati</taxon>
        <taxon>Bacteroidota</taxon>
        <taxon>Cytophagia</taxon>
        <taxon>Cytophagales</taxon>
        <taxon>Spirosomataceae</taxon>
        <taxon>Nibrella</taxon>
    </lineage>
</organism>
<dbReference type="InterPro" id="IPR027379">
    <property type="entry name" value="CLS_N"/>
</dbReference>